<accession>A0ABS2IF76</accession>
<dbReference type="PANTHER" id="PTHR43977">
    <property type="entry name" value="STRUCTURAL MAINTENANCE OF CHROMOSOMES PROTEIN 3"/>
    <property type="match status" value="1"/>
</dbReference>
<dbReference type="Gene3D" id="1.20.5.340">
    <property type="match status" value="1"/>
</dbReference>
<dbReference type="Pfam" id="PF02463">
    <property type="entry name" value="SMC_N"/>
    <property type="match status" value="1"/>
</dbReference>
<feature type="coiled-coil region" evidence="6">
    <location>
        <begin position="456"/>
        <end position="500"/>
    </location>
</feature>
<evidence type="ECO:0000259" key="8">
    <source>
        <dbReference type="SMART" id="SM00968"/>
    </source>
</evidence>
<feature type="coiled-coil region" evidence="6">
    <location>
        <begin position="398"/>
        <end position="425"/>
    </location>
</feature>
<feature type="binding site" evidence="6">
    <location>
        <begin position="32"/>
        <end position="39"/>
    </location>
    <ligand>
        <name>ATP</name>
        <dbReference type="ChEBI" id="CHEBI:30616"/>
    </ligand>
</feature>
<dbReference type="SUPFAM" id="SSF52540">
    <property type="entry name" value="P-loop containing nucleoside triphosphate hydrolases"/>
    <property type="match status" value="1"/>
</dbReference>
<evidence type="ECO:0000256" key="7">
    <source>
        <dbReference type="SAM" id="MobiDB-lite"/>
    </source>
</evidence>
<keyword evidence="5 6" id="KW-0238">DNA-binding</keyword>
<evidence type="ECO:0000256" key="5">
    <source>
        <dbReference type="ARBA" id="ARBA00023125"/>
    </source>
</evidence>
<dbReference type="CDD" id="cd03278">
    <property type="entry name" value="ABC_SMC_barmotin"/>
    <property type="match status" value="2"/>
</dbReference>
<proteinExistence type="inferred from homology"/>
<reference evidence="9 10" key="1">
    <citation type="submission" date="2021-02" db="EMBL/GenBank/DDBJ databases">
        <authorList>
            <person name="Lee D.-H."/>
        </authorList>
    </citation>
    <scope>NUCLEOTIDE SEQUENCE [LARGE SCALE GENOMIC DNA]</scope>
    <source>
        <strain evidence="9 10">UL073</strain>
    </source>
</reference>
<dbReference type="InterPro" id="IPR011890">
    <property type="entry name" value="SMC_prok"/>
</dbReference>
<comment type="subunit">
    <text evidence="6">Homodimer.</text>
</comment>
<evidence type="ECO:0000256" key="6">
    <source>
        <dbReference type="HAMAP-Rule" id="MF_01894"/>
    </source>
</evidence>
<comment type="similarity">
    <text evidence="6">Belongs to the SMC family.</text>
</comment>
<dbReference type="SMART" id="SM00968">
    <property type="entry name" value="SMC_hinge"/>
    <property type="match status" value="1"/>
</dbReference>
<keyword evidence="3 6" id="KW-0067">ATP-binding</keyword>
<dbReference type="HAMAP" id="MF_01894">
    <property type="entry name" value="Smc_prok"/>
    <property type="match status" value="1"/>
</dbReference>
<evidence type="ECO:0000256" key="1">
    <source>
        <dbReference type="ARBA" id="ARBA00022490"/>
    </source>
</evidence>
<feature type="compositionally biased region" description="Basic and acidic residues" evidence="7">
    <location>
        <begin position="683"/>
        <end position="707"/>
    </location>
</feature>
<sequence>MRLKSIKLAGFKSFVDPTTVSFPSNMAAVVGPNGCGKSNIIDAVRWVMGESSAKNLRGESMTDVIFNGSNTRKPVTHASIELIFDNSDGSLGGEYASFAEISIRRRVTRDSQNTYFLNGVKCRRRDITDIFLGTGLGPRSYSIIEQGMISKLIEAKPEDLRNYIEEAAGISKYKERRRETESRIRRTQENLARLSDLREELERQLERLSRQAQSAEKYQEYKAEERQLKAQLTALRWRTLNDQAGLREKVIGDQEVAFEALIAEQRNADASIERLRDGHHELSERFNQVQGRFYSVGGDIARVEQSIHHGQQRLRQLQDDLNEAERTRQETESHLGHDRTLLATLGEELAMLEPEHAIVNEAAEESAAALEEADSGMHAWQEQWDRFNQQSAEPRRQAEVQQTRIQQLEQSLERLAERQRRLADERALLAADPEDAAILELAEQIAVSELTLDDLHASEQAQVERLEQLRGELQRATQTQQQAQGELQRLNGRLASLEALQQAALNPGKGASEWLREQQLHERPRLAEGLRVEPGWELAVETVLGADLQAVLLDDFSGLDLSGFAQGDLRLVQAGADGARVPGSLLDKVDSALDLRPWLARVQPVDSLDEALARRAQLADGDSLISRDGYWVGRNFLRVRRASEAESGLLARGQELERLGAEREEREAALAGLDEQLVALRDEQRAQEDAREQQRRRTQDEARRQGELKAQLSAGQAKVEQLTLRRRRLDEELLELDEQRALEVEQLGEARLVLEAALDSMAIDTEQRERLLLQRDQLRERLDQVRQAAREHKDKAHQLAVRLGSIRAQHDSTRQALERLQQQAERLNERREQLNLNLEEGAAPLEELRMKLEELLEKRMGVEDELKQARLALEDADRELRDAEKRRSQAEQQAQLLRGQLEQQRLDWQTLSVRRKAQQDQLLEDGYDLHGVLATLPAEASEQAWEEELERMAARIQRLGPINLAAIEEYQQQGERKRYLDAQNADLVEALETLENVIRKIDRETRNRFKETFDQINSGLQALFPKVFGGGNAYLELTGEDLLDTGVTIMARPPGKKNSTIHLLSGGEKALTALALVFAIFQLNPAPFCMLDEVDAPLDDANVGRYARLVKDMSEKVQFIYITHNKIAMEMADQLMGVTMHEPGCSRLVTVDVEEALAMVDA</sequence>
<keyword evidence="10" id="KW-1185">Reference proteome</keyword>
<feature type="coiled-coil region" evidence="6">
    <location>
        <begin position="980"/>
        <end position="1007"/>
    </location>
</feature>
<dbReference type="InterPro" id="IPR024704">
    <property type="entry name" value="SMC"/>
</dbReference>
<keyword evidence="4 6" id="KW-0175">Coiled coil</keyword>
<evidence type="ECO:0000313" key="9">
    <source>
        <dbReference type="EMBL" id="MBM7060788.1"/>
    </source>
</evidence>
<comment type="function">
    <text evidence="6">Required for chromosome condensation and partitioning.</text>
</comment>
<evidence type="ECO:0000256" key="2">
    <source>
        <dbReference type="ARBA" id="ARBA00022741"/>
    </source>
</evidence>
<feature type="domain" description="SMC hinge" evidence="8">
    <location>
        <begin position="520"/>
        <end position="615"/>
    </location>
</feature>
<dbReference type="Gene3D" id="3.40.50.300">
    <property type="entry name" value="P-loop containing nucleotide triphosphate hydrolases"/>
    <property type="match status" value="2"/>
</dbReference>
<dbReference type="NCBIfam" id="TIGR02168">
    <property type="entry name" value="SMC_prok_B"/>
    <property type="match status" value="1"/>
</dbReference>
<dbReference type="RefSeq" id="WP_205347975.1">
    <property type="nucleotide sequence ID" value="NZ_JAFEUP010000002.1"/>
</dbReference>
<dbReference type="InterPro" id="IPR027417">
    <property type="entry name" value="P-loop_NTPase"/>
</dbReference>
<dbReference type="InterPro" id="IPR036277">
    <property type="entry name" value="SMC_hinge_sf"/>
</dbReference>
<protein>
    <recommendedName>
        <fullName evidence="6">Chromosome partition protein Smc</fullName>
    </recommendedName>
</protein>
<keyword evidence="2 6" id="KW-0547">Nucleotide-binding</keyword>
<gene>
    <name evidence="6 9" type="primary">smc</name>
    <name evidence="9" type="ORF">JQX08_08700</name>
</gene>
<feature type="coiled-coil region" evidence="6">
    <location>
        <begin position="170"/>
        <end position="238"/>
    </location>
</feature>
<dbReference type="PIRSF" id="PIRSF005719">
    <property type="entry name" value="SMC"/>
    <property type="match status" value="1"/>
</dbReference>
<dbReference type="Pfam" id="PF06470">
    <property type="entry name" value="SMC_hinge"/>
    <property type="match status" value="1"/>
</dbReference>
<dbReference type="Proteomes" id="UP000717995">
    <property type="component" value="Unassembled WGS sequence"/>
</dbReference>
<evidence type="ECO:0000256" key="3">
    <source>
        <dbReference type="ARBA" id="ARBA00022840"/>
    </source>
</evidence>
<keyword evidence="1 6" id="KW-0963">Cytoplasm</keyword>
<comment type="subcellular location">
    <subcellularLocation>
        <location evidence="6">Cytoplasm</location>
    </subcellularLocation>
</comment>
<evidence type="ECO:0000313" key="10">
    <source>
        <dbReference type="Proteomes" id="UP000717995"/>
    </source>
</evidence>
<feature type="region of interest" description="Disordered" evidence="7">
    <location>
        <begin position="683"/>
        <end position="714"/>
    </location>
</feature>
<comment type="domain">
    <text evidence="6">Contains large globular domains required for ATP hydrolysis at each terminus and a third globular domain forming a flexible hinge near the middle of the molecule. These domains are separated by coiled-coil structures.</text>
</comment>
<dbReference type="InterPro" id="IPR010935">
    <property type="entry name" value="SMC_hinge"/>
</dbReference>
<feature type="coiled-coil region" evidence="6">
    <location>
        <begin position="300"/>
        <end position="334"/>
    </location>
</feature>
<evidence type="ECO:0000256" key="4">
    <source>
        <dbReference type="ARBA" id="ARBA00023054"/>
    </source>
</evidence>
<dbReference type="InterPro" id="IPR003395">
    <property type="entry name" value="RecF/RecN/SMC_N"/>
</dbReference>
<name>A0ABS2IF76_9GAMM</name>
<comment type="caution">
    <text evidence="9">The sequence shown here is derived from an EMBL/GenBank/DDBJ whole genome shotgun (WGS) entry which is preliminary data.</text>
</comment>
<dbReference type="EMBL" id="JAFEUP010000002">
    <property type="protein sequence ID" value="MBM7060788.1"/>
    <property type="molecule type" value="Genomic_DNA"/>
</dbReference>
<dbReference type="SUPFAM" id="SSF75553">
    <property type="entry name" value="Smc hinge domain"/>
    <property type="match status" value="1"/>
</dbReference>
<organism evidence="9 10">
    <name type="scientific">Zestomonas insulae</name>
    <dbReference type="NCBI Taxonomy" id="2809017"/>
    <lineage>
        <taxon>Bacteria</taxon>
        <taxon>Pseudomonadati</taxon>
        <taxon>Pseudomonadota</taxon>
        <taxon>Gammaproteobacteria</taxon>
        <taxon>Pseudomonadales</taxon>
        <taxon>Pseudomonadaceae</taxon>
        <taxon>Zestomonas</taxon>
    </lineage>
</organism>